<dbReference type="GO" id="GO:0140268">
    <property type="term" value="C:endoplasmic reticulum-plasma membrane contact site"/>
    <property type="evidence" value="ECO:0007669"/>
    <property type="project" value="TreeGrafter"/>
</dbReference>
<dbReference type="Pfam" id="PF16016">
    <property type="entry name" value="VASt"/>
    <property type="match status" value="1"/>
</dbReference>
<evidence type="ECO:0000256" key="2">
    <source>
        <dbReference type="ARBA" id="ARBA00023136"/>
    </source>
</evidence>
<feature type="transmembrane region" description="Helical" evidence="5">
    <location>
        <begin position="315"/>
        <end position="336"/>
    </location>
</feature>
<gene>
    <name evidence="7" type="ORF">B4U80_06831</name>
</gene>
<evidence type="ECO:0000313" key="8">
    <source>
        <dbReference type="Proteomes" id="UP000288716"/>
    </source>
</evidence>
<dbReference type="VEuPathDB" id="VectorBase:LDEU007153"/>
<evidence type="ECO:0000313" key="7">
    <source>
        <dbReference type="EMBL" id="RWS24888.1"/>
    </source>
</evidence>
<keyword evidence="3" id="KW-0175">Coiled coil</keyword>
<keyword evidence="2 5" id="KW-0472">Membrane</keyword>
<dbReference type="EMBL" id="NCKV01004295">
    <property type="protein sequence ID" value="RWS24888.1"/>
    <property type="molecule type" value="Genomic_DNA"/>
</dbReference>
<protein>
    <submittedName>
        <fullName evidence="7">GRAM domain-containing protein 1B-like protein</fullName>
    </submittedName>
</protein>
<proteinExistence type="predicted"/>
<feature type="region of interest" description="Disordered" evidence="4">
    <location>
        <begin position="251"/>
        <end position="274"/>
    </location>
</feature>
<evidence type="ECO:0000256" key="3">
    <source>
        <dbReference type="SAM" id="Coils"/>
    </source>
</evidence>
<dbReference type="GO" id="GO:0032934">
    <property type="term" value="F:sterol binding"/>
    <property type="evidence" value="ECO:0007669"/>
    <property type="project" value="TreeGrafter"/>
</dbReference>
<accession>A0A443SBG7</accession>
<dbReference type="GO" id="GO:0120015">
    <property type="term" value="F:sterol transfer activity"/>
    <property type="evidence" value="ECO:0007669"/>
    <property type="project" value="TreeGrafter"/>
</dbReference>
<dbReference type="GO" id="GO:0032366">
    <property type="term" value="P:intracellular sterol transport"/>
    <property type="evidence" value="ECO:0007669"/>
    <property type="project" value="TreeGrafter"/>
</dbReference>
<evidence type="ECO:0000256" key="5">
    <source>
        <dbReference type="SAM" id="Phobius"/>
    </source>
</evidence>
<feature type="domain" description="VASt" evidence="6">
    <location>
        <begin position="70"/>
        <end position="246"/>
    </location>
</feature>
<dbReference type="GO" id="GO:0005886">
    <property type="term" value="C:plasma membrane"/>
    <property type="evidence" value="ECO:0007669"/>
    <property type="project" value="TreeGrafter"/>
</dbReference>
<dbReference type="AlphaFoldDB" id="A0A443SBG7"/>
<dbReference type="InterPro" id="IPR031968">
    <property type="entry name" value="VASt"/>
</dbReference>
<feature type="coiled-coil region" evidence="3">
    <location>
        <begin position="368"/>
        <end position="395"/>
    </location>
</feature>
<evidence type="ECO:0000259" key="6">
    <source>
        <dbReference type="PROSITE" id="PS51778"/>
    </source>
</evidence>
<dbReference type="GO" id="GO:0005789">
    <property type="term" value="C:endoplasmic reticulum membrane"/>
    <property type="evidence" value="ECO:0007669"/>
    <property type="project" value="TreeGrafter"/>
</dbReference>
<reference evidence="7 8" key="1">
    <citation type="journal article" date="2018" name="Gigascience">
        <title>Genomes of trombidid mites reveal novel predicted allergens and laterally-transferred genes associated with secondary metabolism.</title>
        <authorList>
            <person name="Dong X."/>
            <person name="Chaisiri K."/>
            <person name="Xia D."/>
            <person name="Armstrong S.D."/>
            <person name="Fang Y."/>
            <person name="Donnelly M.J."/>
            <person name="Kadowaki T."/>
            <person name="McGarry J.W."/>
            <person name="Darby A.C."/>
            <person name="Makepeace B.L."/>
        </authorList>
    </citation>
    <scope>NUCLEOTIDE SEQUENCE [LARGE SCALE GENOMIC DNA]</scope>
    <source>
        <strain evidence="7">UoL-UT</strain>
    </source>
</reference>
<feature type="compositionally biased region" description="Polar residues" evidence="4">
    <location>
        <begin position="27"/>
        <end position="43"/>
    </location>
</feature>
<dbReference type="OrthoDB" id="2162691at2759"/>
<keyword evidence="8" id="KW-1185">Reference proteome</keyword>
<dbReference type="STRING" id="299467.A0A443SBG7"/>
<dbReference type="PROSITE" id="PS51778">
    <property type="entry name" value="VAST"/>
    <property type="match status" value="1"/>
</dbReference>
<evidence type="ECO:0000256" key="4">
    <source>
        <dbReference type="SAM" id="MobiDB-lite"/>
    </source>
</evidence>
<name>A0A443SBG7_9ACAR</name>
<keyword evidence="5" id="KW-1133">Transmembrane helix</keyword>
<dbReference type="PANTHER" id="PTHR23319:SF4">
    <property type="entry name" value="GRAM DOMAIN CONTAINING 1B, ISOFORM E"/>
    <property type="match status" value="1"/>
</dbReference>
<comment type="subcellular location">
    <subcellularLocation>
        <location evidence="1">Membrane</location>
    </subcellularLocation>
</comment>
<dbReference type="Proteomes" id="UP000288716">
    <property type="component" value="Unassembled WGS sequence"/>
</dbReference>
<keyword evidence="5" id="KW-0812">Transmembrane</keyword>
<dbReference type="InterPro" id="IPR051482">
    <property type="entry name" value="Cholesterol_transport"/>
</dbReference>
<organism evidence="7 8">
    <name type="scientific">Leptotrombidium deliense</name>
    <dbReference type="NCBI Taxonomy" id="299467"/>
    <lineage>
        <taxon>Eukaryota</taxon>
        <taxon>Metazoa</taxon>
        <taxon>Ecdysozoa</taxon>
        <taxon>Arthropoda</taxon>
        <taxon>Chelicerata</taxon>
        <taxon>Arachnida</taxon>
        <taxon>Acari</taxon>
        <taxon>Acariformes</taxon>
        <taxon>Trombidiformes</taxon>
        <taxon>Prostigmata</taxon>
        <taxon>Anystina</taxon>
        <taxon>Parasitengona</taxon>
        <taxon>Trombiculoidea</taxon>
        <taxon>Trombiculidae</taxon>
        <taxon>Leptotrombidium</taxon>
    </lineage>
</organism>
<dbReference type="PANTHER" id="PTHR23319">
    <property type="entry name" value="GRAM DOMAIN CONTAINING 1B, ISOFORM E"/>
    <property type="match status" value="1"/>
</dbReference>
<sequence>MPDGKDGDEMGCNSEEHERFELLNGNYEVSANAESGTELSSSSDDQDLIVEPPKRNDELCFPSCLCENHKGFQLIDDTFELSASAAFELAFFDSPFYRKLLEERKTENLTLTPWNEEDCNGSIVKSRQLTYQVFLNHALAKFVSTTETQFIVHESPNNETYTIRSEASSTGAPYSNTFVVVSHWCISRAADADQCRIRVHAEIMHKKSSWSVGLMKPFIEKSAIQGMTDYCRHFVKTLHKWSENKANYETVSSSDKSSNDLHVPNLNPSPVVRRKTPSFEEQVNETIVNTAGSVSTIRPNAVPEVQIYDKIGDTFLLRIVLVVLLILLVCNVLLYIRLLQLESAAKDFDSIVLKASESSSDFPPEVLIAKLRNTILSAINLIRNMENNLLDLEDKFTNDF</sequence>
<feature type="region of interest" description="Disordered" evidence="4">
    <location>
        <begin position="25"/>
        <end position="48"/>
    </location>
</feature>
<comment type="caution">
    <text evidence="7">The sequence shown here is derived from an EMBL/GenBank/DDBJ whole genome shotgun (WGS) entry which is preliminary data.</text>
</comment>
<evidence type="ECO:0000256" key="1">
    <source>
        <dbReference type="ARBA" id="ARBA00004370"/>
    </source>
</evidence>